<protein>
    <recommendedName>
        <fullName evidence="5">DUF3852 domain-containing protein</fullName>
    </recommendedName>
</protein>
<feature type="signal peptide" evidence="2">
    <location>
        <begin position="1"/>
        <end position="27"/>
    </location>
</feature>
<dbReference type="STRING" id="36847.CLNEO_10370"/>
<keyword evidence="1" id="KW-0812">Transmembrane</keyword>
<name>A0A136WH03_9FIRM</name>
<evidence type="ECO:0008006" key="5">
    <source>
        <dbReference type="Google" id="ProtNLM"/>
    </source>
</evidence>
<evidence type="ECO:0000313" key="3">
    <source>
        <dbReference type="EMBL" id="KXL53811.1"/>
    </source>
</evidence>
<dbReference type="InterPro" id="IPR024330">
    <property type="entry name" value="DUF3852"/>
</dbReference>
<feature type="chain" id="PRO_5038988473" description="DUF3852 domain-containing protein" evidence="2">
    <location>
        <begin position="28"/>
        <end position="113"/>
    </location>
</feature>
<keyword evidence="2" id="KW-0732">Signal</keyword>
<dbReference type="Proteomes" id="UP000070539">
    <property type="component" value="Unassembled WGS sequence"/>
</dbReference>
<dbReference type="OrthoDB" id="1739900at2"/>
<proteinExistence type="predicted"/>
<gene>
    <name evidence="3" type="ORF">CLNEO_10370</name>
</gene>
<reference evidence="3 4" key="1">
    <citation type="submission" date="2016-01" db="EMBL/GenBank/DDBJ databases">
        <title>Genome sequence of Clostridium neopropionicum X4, DSM-3847.</title>
        <authorList>
            <person name="Poehlein A."/>
            <person name="Beck M.H."/>
            <person name="Bengelsdorf F.R."/>
            <person name="Daniel R."/>
            <person name="Duerre P."/>
        </authorList>
    </citation>
    <scope>NUCLEOTIDE SEQUENCE [LARGE SCALE GENOMIC DNA]</scope>
    <source>
        <strain evidence="3 4">DSM-3847</strain>
    </source>
</reference>
<evidence type="ECO:0000256" key="1">
    <source>
        <dbReference type="SAM" id="Phobius"/>
    </source>
</evidence>
<keyword evidence="1" id="KW-1133">Transmembrane helix</keyword>
<comment type="caution">
    <text evidence="3">The sequence shown here is derived from an EMBL/GenBank/DDBJ whole genome shotgun (WGS) entry which is preliminary data.</text>
</comment>
<keyword evidence="1" id="KW-0472">Membrane</keyword>
<dbReference type="Pfam" id="PF12963">
    <property type="entry name" value="DUF3852"/>
    <property type="match status" value="1"/>
</dbReference>
<dbReference type="PATRIC" id="fig|36847.3.peg.1209"/>
<feature type="transmembrane region" description="Helical" evidence="1">
    <location>
        <begin position="51"/>
        <end position="70"/>
    </location>
</feature>
<dbReference type="AlphaFoldDB" id="A0A136WH03"/>
<dbReference type="EMBL" id="LRVM01000002">
    <property type="protein sequence ID" value="KXL53811.1"/>
    <property type="molecule type" value="Genomic_DNA"/>
</dbReference>
<dbReference type="RefSeq" id="WP_066085571.1">
    <property type="nucleotide sequence ID" value="NZ_LRVM01000002.1"/>
</dbReference>
<keyword evidence="4" id="KW-1185">Reference proteome</keyword>
<organism evidence="3 4">
    <name type="scientific">Anaerotignum neopropionicum</name>
    <dbReference type="NCBI Taxonomy" id="36847"/>
    <lineage>
        <taxon>Bacteria</taxon>
        <taxon>Bacillati</taxon>
        <taxon>Bacillota</taxon>
        <taxon>Clostridia</taxon>
        <taxon>Lachnospirales</taxon>
        <taxon>Anaerotignaceae</taxon>
        <taxon>Anaerotignum</taxon>
    </lineage>
</organism>
<feature type="transmembrane region" description="Helical" evidence="1">
    <location>
        <begin position="91"/>
        <end position="111"/>
    </location>
</feature>
<sequence length="113" mass="12405">MKKYKQLSIILTVVLIVCLFYGISAFAAGTGDVAGAIEGTWTTASGQIKTVVNKVIFPAIDLILAVFFFAKLGMTYFDFRKHGQFEWSGPAILFACLVFTLTAPLYIWTILGL</sequence>
<evidence type="ECO:0000313" key="4">
    <source>
        <dbReference type="Proteomes" id="UP000070539"/>
    </source>
</evidence>
<evidence type="ECO:0000256" key="2">
    <source>
        <dbReference type="SAM" id="SignalP"/>
    </source>
</evidence>
<accession>A0A136WH03</accession>